<dbReference type="EMBL" id="KV722478">
    <property type="protein sequence ID" value="OCH87652.1"/>
    <property type="molecule type" value="Genomic_DNA"/>
</dbReference>
<feature type="compositionally biased region" description="Polar residues" evidence="1">
    <location>
        <begin position="118"/>
        <end position="131"/>
    </location>
</feature>
<sequence>MHCKPGRARQGYTGFPGTDTEEYNLATRAGGGCSADEVWMAMDGLRYRRTLLLMAGVPGLRHDAGRSMPIDLELCPFCRFTLDVDSQHFTLQLILRKKAGHDDIASNSDKDIRVRAYTSTSHNEAPSSSQRGYRGQIGGASSTRS</sequence>
<protein>
    <submittedName>
        <fullName evidence="2">Uncharacterized protein</fullName>
    </submittedName>
</protein>
<keyword evidence="3" id="KW-1185">Reference proteome</keyword>
<organism evidence="2 3">
    <name type="scientific">Obba rivulosa</name>
    <dbReference type="NCBI Taxonomy" id="1052685"/>
    <lineage>
        <taxon>Eukaryota</taxon>
        <taxon>Fungi</taxon>
        <taxon>Dikarya</taxon>
        <taxon>Basidiomycota</taxon>
        <taxon>Agaricomycotina</taxon>
        <taxon>Agaricomycetes</taxon>
        <taxon>Polyporales</taxon>
        <taxon>Gelatoporiaceae</taxon>
        <taxon>Obba</taxon>
    </lineage>
</organism>
<evidence type="ECO:0000313" key="2">
    <source>
        <dbReference type="EMBL" id="OCH87652.1"/>
    </source>
</evidence>
<dbReference type="Proteomes" id="UP000250043">
    <property type="component" value="Unassembled WGS sequence"/>
</dbReference>
<gene>
    <name evidence="2" type="ORF">OBBRIDRAFT_827601</name>
</gene>
<accession>A0A8E2AVX1</accession>
<proteinExistence type="predicted"/>
<feature type="region of interest" description="Disordered" evidence="1">
    <location>
        <begin position="118"/>
        <end position="145"/>
    </location>
</feature>
<reference evidence="2 3" key="1">
    <citation type="submission" date="2016-07" db="EMBL/GenBank/DDBJ databases">
        <title>Draft genome of the white-rot fungus Obba rivulosa 3A-2.</title>
        <authorList>
            <consortium name="DOE Joint Genome Institute"/>
            <person name="Miettinen O."/>
            <person name="Riley R."/>
            <person name="Acob R."/>
            <person name="Barry K."/>
            <person name="Cullen D."/>
            <person name="De Vries R."/>
            <person name="Hainaut M."/>
            <person name="Hatakka A."/>
            <person name="Henrissat B."/>
            <person name="Hilden K."/>
            <person name="Kuo R."/>
            <person name="Labutti K."/>
            <person name="Lipzen A."/>
            <person name="Makela M.R."/>
            <person name="Sandor L."/>
            <person name="Spatafora J.W."/>
            <person name="Grigoriev I.V."/>
            <person name="Hibbett D.S."/>
        </authorList>
    </citation>
    <scope>NUCLEOTIDE SEQUENCE [LARGE SCALE GENOMIC DNA]</scope>
    <source>
        <strain evidence="2 3">3A-2</strain>
    </source>
</reference>
<name>A0A8E2AVX1_9APHY</name>
<evidence type="ECO:0000256" key="1">
    <source>
        <dbReference type="SAM" id="MobiDB-lite"/>
    </source>
</evidence>
<evidence type="ECO:0000313" key="3">
    <source>
        <dbReference type="Proteomes" id="UP000250043"/>
    </source>
</evidence>
<dbReference type="AlphaFoldDB" id="A0A8E2AVX1"/>